<evidence type="ECO:0000256" key="3">
    <source>
        <dbReference type="SAM" id="SignalP"/>
    </source>
</evidence>
<dbReference type="STRING" id="212602.A0A420HT67"/>
<evidence type="ECO:0000256" key="2">
    <source>
        <dbReference type="ARBA" id="ARBA00022801"/>
    </source>
</evidence>
<dbReference type="GO" id="GO:0016787">
    <property type="term" value="F:hydrolase activity"/>
    <property type="evidence" value="ECO:0007669"/>
    <property type="project" value="UniProtKB-KW"/>
</dbReference>
<dbReference type="Gene3D" id="3.10.450.30">
    <property type="entry name" value="Microbial ribonucleases"/>
    <property type="match status" value="1"/>
</dbReference>
<sequence>MRLNTIFLTLYFQFGNVFAPPPSNLEFLLSLYQFSNGFLCGNSFYEDTEVLDVKRTAEQNFGKGLRFPQEYKDDVLHSEVKYKKYFQYPIRKIGGLYLPNVKAKTFLHMVIFNRNKDELEVVDVIAKLTYYDSAKCIRINTGLVTPSPVAPDSEPPNGYQCGRNKFIDDQMVEKTHERVLEDRNNFYPAPSFGNIFRADLGYQIWPIFRKGPMILYKNGGKNIGRYFLVLDKKYRLVNVVVKGHEKELFICIKSRKHRQAPASDPLSELFVPPPLIKYQCGKISFNEEVVLKIADTIKYRVESNPKKIGTYLHRHEGPPFNERGFIVTITKDGQLYEHGARGPFRMIFTPTYQIIGLAMFVNNELKACNKEKISGHKKHDISNYQCYKKTFRHDQLVAAANQACTKMKRLVLNFPAMYRGPKFMDNGDYFTFPVIDGELFGGKNRNPGPYRVAINSKCEVVGGIHQTFHSDR</sequence>
<organism evidence="4 5">
    <name type="scientific">Erysiphe neolycopersici</name>
    <dbReference type="NCBI Taxonomy" id="212602"/>
    <lineage>
        <taxon>Eukaryota</taxon>
        <taxon>Fungi</taxon>
        <taxon>Dikarya</taxon>
        <taxon>Ascomycota</taxon>
        <taxon>Pezizomycotina</taxon>
        <taxon>Leotiomycetes</taxon>
        <taxon>Erysiphales</taxon>
        <taxon>Erysiphaceae</taxon>
        <taxon>Erysiphe</taxon>
    </lineage>
</organism>
<dbReference type="AlphaFoldDB" id="A0A420HT67"/>
<dbReference type="Proteomes" id="UP000286134">
    <property type="component" value="Unassembled WGS sequence"/>
</dbReference>
<dbReference type="SUPFAM" id="SSF53933">
    <property type="entry name" value="Microbial ribonucleases"/>
    <property type="match status" value="1"/>
</dbReference>
<gene>
    <name evidence="4" type="ORF">OnM2_050064</name>
</gene>
<dbReference type="OrthoDB" id="5425539at2759"/>
<protein>
    <submittedName>
        <fullName evidence="4">Putative guanyl-specific ribonuclease f1</fullName>
    </submittedName>
</protein>
<name>A0A420HT67_9PEZI</name>
<accession>A0A420HT67</accession>
<keyword evidence="1" id="KW-0540">Nuclease</keyword>
<evidence type="ECO:0000313" key="5">
    <source>
        <dbReference type="Proteomes" id="UP000286134"/>
    </source>
</evidence>
<keyword evidence="2" id="KW-0378">Hydrolase</keyword>
<feature type="signal peptide" evidence="3">
    <location>
        <begin position="1"/>
        <end position="19"/>
    </location>
</feature>
<dbReference type="InterPro" id="IPR016191">
    <property type="entry name" value="Ribonuclease/ribotoxin"/>
</dbReference>
<keyword evidence="3" id="KW-0732">Signal</keyword>
<keyword evidence="5" id="KW-1185">Reference proteome</keyword>
<reference evidence="4 5" key="1">
    <citation type="journal article" date="2018" name="BMC Genomics">
        <title>Comparative genome analyses reveal sequence features reflecting distinct modes of host-adaptation between dicot and monocot powdery mildew.</title>
        <authorList>
            <person name="Wu Y."/>
            <person name="Ma X."/>
            <person name="Pan Z."/>
            <person name="Kale S.D."/>
            <person name="Song Y."/>
            <person name="King H."/>
            <person name="Zhang Q."/>
            <person name="Presley C."/>
            <person name="Deng X."/>
            <person name="Wei C.I."/>
            <person name="Xiao S."/>
        </authorList>
    </citation>
    <scope>NUCLEOTIDE SEQUENCE [LARGE SCALE GENOMIC DNA]</scope>
    <source>
        <strain evidence="4">UMSG2</strain>
    </source>
</reference>
<comment type="caution">
    <text evidence="4">The sequence shown here is derived from an EMBL/GenBank/DDBJ whole genome shotgun (WGS) entry which is preliminary data.</text>
</comment>
<dbReference type="EMBL" id="MCFK01005008">
    <property type="protein sequence ID" value="RKF60549.1"/>
    <property type="molecule type" value="Genomic_DNA"/>
</dbReference>
<proteinExistence type="predicted"/>
<evidence type="ECO:0000256" key="1">
    <source>
        <dbReference type="ARBA" id="ARBA00022722"/>
    </source>
</evidence>
<dbReference type="GO" id="GO:0003723">
    <property type="term" value="F:RNA binding"/>
    <property type="evidence" value="ECO:0007669"/>
    <property type="project" value="InterPro"/>
</dbReference>
<evidence type="ECO:0000313" key="4">
    <source>
        <dbReference type="EMBL" id="RKF60549.1"/>
    </source>
</evidence>
<feature type="chain" id="PRO_5019004422" evidence="3">
    <location>
        <begin position="20"/>
        <end position="472"/>
    </location>
</feature>
<dbReference type="GO" id="GO:0004540">
    <property type="term" value="F:RNA nuclease activity"/>
    <property type="evidence" value="ECO:0007669"/>
    <property type="project" value="InterPro"/>
</dbReference>